<dbReference type="Proteomes" id="UP000215896">
    <property type="component" value="Unassembled WGS sequence"/>
</dbReference>
<keyword evidence="2" id="KW-0472">Membrane</keyword>
<keyword evidence="2" id="KW-0812">Transmembrane</keyword>
<dbReference type="AlphaFoldDB" id="A0A255FVZ8"/>
<feature type="transmembrane region" description="Helical" evidence="2">
    <location>
        <begin position="110"/>
        <end position="130"/>
    </location>
</feature>
<dbReference type="InterPro" id="IPR018723">
    <property type="entry name" value="DUF2254_membrane"/>
</dbReference>
<keyword evidence="4" id="KW-1185">Reference proteome</keyword>
<feature type="region of interest" description="Disordered" evidence="1">
    <location>
        <begin position="417"/>
        <end position="438"/>
    </location>
</feature>
<keyword evidence="2" id="KW-1133">Transmembrane helix</keyword>
<proteinExistence type="predicted"/>
<feature type="transmembrane region" description="Helical" evidence="2">
    <location>
        <begin position="21"/>
        <end position="44"/>
    </location>
</feature>
<accession>A0A255FVZ8</accession>
<evidence type="ECO:0000313" key="4">
    <source>
        <dbReference type="Proteomes" id="UP000215896"/>
    </source>
</evidence>
<feature type="transmembrane region" description="Helical" evidence="2">
    <location>
        <begin position="64"/>
        <end position="89"/>
    </location>
</feature>
<dbReference type="OrthoDB" id="2955631at2"/>
<dbReference type="Pfam" id="PF10011">
    <property type="entry name" value="DUF2254"/>
    <property type="match status" value="1"/>
</dbReference>
<dbReference type="RefSeq" id="WP_094407162.1">
    <property type="nucleotide sequence ID" value="NZ_NMVO01000019.1"/>
</dbReference>
<evidence type="ECO:0000256" key="2">
    <source>
        <dbReference type="SAM" id="Phobius"/>
    </source>
</evidence>
<evidence type="ECO:0000256" key="1">
    <source>
        <dbReference type="SAM" id="MobiDB-lite"/>
    </source>
</evidence>
<reference evidence="3 4" key="1">
    <citation type="submission" date="2017-07" db="EMBL/GenBank/DDBJ databases">
        <title>Draft whole genome sequences of clinical Proprionibacteriaceae strains.</title>
        <authorList>
            <person name="Bernier A.-M."/>
            <person name="Bernard K."/>
            <person name="Domingo M.-C."/>
        </authorList>
    </citation>
    <scope>NUCLEOTIDE SEQUENCE [LARGE SCALE GENOMIC DNA]</scope>
    <source>
        <strain evidence="3 4">NML 030167</strain>
    </source>
</reference>
<organism evidence="3 4">
    <name type="scientific">Enemella evansiae</name>
    <dbReference type="NCBI Taxonomy" id="2016499"/>
    <lineage>
        <taxon>Bacteria</taxon>
        <taxon>Bacillati</taxon>
        <taxon>Actinomycetota</taxon>
        <taxon>Actinomycetes</taxon>
        <taxon>Propionibacteriales</taxon>
        <taxon>Propionibacteriaceae</taxon>
        <taxon>Enemella</taxon>
    </lineage>
</organism>
<comment type="caution">
    <text evidence="3">The sequence shown here is derived from an EMBL/GenBank/DDBJ whole genome shotgun (WGS) entry which is preliminary data.</text>
</comment>
<sequence>MATESEEHRKEWQRLVGRLRIRTMWGVPLILLLAGLALGLALPIVDRLLARVLQPYPGIDSGAIAGILGIVAGATMTLTGLAFSALATAMSIGLSNMSVRIVPLLQQDNVVRWSIGTFLGTFAYVLLIAVSVAAGEDGYQPVAATALAVLLSVLCAVMLLALITRVCQHLNPAMLLHRLVAAGQRGMATDLIAFHQDQPPLRIPPEPLPHPVTRTTPVRHGDTVQAINARRIFDLENEWGIQLELVPRLGSAVAFGGTLFRTSAPLDRDRAADLENAVAFGDTYSPANGLYGTIRAIVDIALKALSPAINDPTRAVQCLDAIEDILARVAPLVREQGKTLAGETADDASLSRGWWRPWEVWVSAATDEIRQFGTTSMQIERRLRALFQTLLSICPPDQHPPLRVRLEALDRATSQWSDPLDRSLSGAADVQGIGAPDA</sequence>
<gene>
    <name evidence="3" type="ORF">CGZ94_20390</name>
</gene>
<evidence type="ECO:0000313" key="3">
    <source>
        <dbReference type="EMBL" id="OYO07835.1"/>
    </source>
</evidence>
<evidence type="ECO:0008006" key="5">
    <source>
        <dbReference type="Google" id="ProtNLM"/>
    </source>
</evidence>
<protein>
    <recommendedName>
        <fullName evidence="5">DUF2254 domain-containing protein</fullName>
    </recommendedName>
</protein>
<dbReference type="EMBL" id="NMVO01000019">
    <property type="protein sequence ID" value="OYO07835.1"/>
    <property type="molecule type" value="Genomic_DNA"/>
</dbReference>
<name>A0A255FVZ8_9ACTN</name>
<feature type="transmembrane region" description="Helical" evidence="2">
    <location>
        <begin position="142"/>
        <end position="164"/>
    </location>
</feature>